<proteinExistence type="predicted"/>
<sequence>MPAAGAQSVPTIDTEDASLGSAKVGTGRFHPTFGIDIRNGDFARGGYDDDAANLDRLPVHVQVGFAWDLRPGSLWLVGTSSNGVHAPVAAERDSPRGWYESNNLIGLVGKVGGGATIGAAYAIKTSPNGISATTHEASLTATLDGDHGLAALHPSAAATIRAKGDGGLYTQIGIAPEIALYDGDDGPTLSFPAIAGVGWGGFYDPGSGSAAYGSAGLAYSHPFTAGGAHWRLRVEGLAVVRDRTLRRLGSLDAETGVVVPLVTIGLSLAY</sequence>
<reference evidence="1" key="1">
    <citation type="submission" date="2022-05" db="EMBL/GenBank/DDBJ databases">
        <title>Sphingomonas sp. strain RP10 Genome sequencing and assembly.</title>
        <authorList>
            <person name="Kim I."/>
        </authorList>
    </citation>
    <scope>NUCLEOTIDE SEQUENCE</scope>
    <source>
        <strain evidence="1">RP10</strain>
    </source>
</reference>
<evidence type="ECO:0000313" key="1">
    <source>
        <dbReference type="EMBL" id="MCP3733432.1"/>
    </source>
</evidence>
<evidence type="ECO:0000313" key="2">
    <source>
        <dbReference type="Proteomes" id="UP001139486"/>
    </source>
</evidence>
<gene>
    <name evidence="1" type="ORF">M9979_00845</name>
</gene>
<keyword evidence="2" id="KW-1185">Reference proteome</keyword>
<accession>A0A9X2HPL1</accession>
<dbReference type="RefSeq" id="WP_254287425.1">
    <property type="nucleotide sequence ID" value="NZ_JAMLDY010000001.1"/>
</dbReference>
<dbReference type="AlphaFoldDB" id="A0A9X2HPL1"/>
<name>A0A9X2HPL1_9SPHN</name>
<comment type="caution">
    <text evidence="1">The sequence shown here is derived from an EMBL/GenBank/DDBJ whole genome shotgun (WGS) entry which is preliminary data.</text>
</comment>
<organism evidence="1 2">
    <name type="scientific">Sphingomonas liriopis</name>
    <dbReference type="NCBI Taxonomy" id="2949094"/>
    <lineage>
        <taxon>Bacteria</taxon>
        <taxon>Pseudomonadati</taxon>
        <taxon>Pseudomonadota</taxon>
        <taxon>Alphaproteobacteria</taxon>
        <taxon>Sphingomonadales</taxon>
        <taxon>Sphingomonadaceae</taxon>
        <taxon>Sphingomonas</taxon>
    </lineage>
</organism>
<protein>
    <submittedName>
        <fullName evidence="1">Uncharacterized protein</fullName>
    </submittedName>
</protein>
<dbReference type="EMBL" id="JAMLDY010000001">
    <property type="protein sequence ID" value="MCP3733432.1"/>
    <property type="molecule type" value="Genomic_DNA"/>
</dbReference>
<dbReference type="Proteomes" id="UP001139486">
    <property type="component" value="Unassembled WGS sequence"/>
</dbReference>